<dbReference type="AlphaFoldDB" id="A0A0K1RYT8"/>
<dbReference type="PATRIC" id="fig|1638788.3.peg.1853"/>
<evidence type="ECO:0000313" key="1">
    <source>
        <dbReference type="EMBL" id="AKV66980.1"/>
    </source>
</evidence>
<reference evidence="1 2" key="1">
    <citation type="journal article" date="2016" name="Stand. Genomic Sci.">
        <title>Complete genome sequence and genomic characterization of Microcystis panniformis FACHB 1757 by third-generation sequencing.</title>
        <authorList>
            <person name="Zhang J.Y."/>
            <person name="Guan R."/>
            <person name="Zhang H.J."/>
            <person name="Li H."/>
            <person name="Xiao P."/>
            <person name="Yu G.L."/>
            <person name="Du L."/>
            <person name="Cao D.M."/>
            <person name="Zhu B.C."/>
            <person name="Li R.H."/>
            <person name="Lu Z.H."/>
        </authorList>
    </citation>
    <scope>NUCLEOTIDE SEQUENCE [LARGE SCALE GENOMIC DNA]</scope>
    <source>
        <strain evidence="1 2">FACHB-1757</strain>
    </source>
</reference>
<gene>
    <name evidence="1" type="ORF">VL20_1845</name>
</gene>
<keyword evidence="2" id="KW-1185">Reference proteome</keyword>
<proteinExistence type="predicted"/>
<accession>A0A0K1RYT8</accession>
<name>A0A0K1RYT8_9CHRO</name>
<dbReference type="Proteomes" id="UP000068167">
    <property type="component" value="Chromosome"/>
</dbReference>
<organism evidence="1 2">
    <name type="scientific">Microcystis panniformis FACHB-1757</name>
    <dbReference type="NCBI Taxonomy" id="1638788"/>
    <lineage>
        <taxon>Bacteria</taxon>
        <taxon>Bacillati</taxon>
        <taxon>Cyanobacteriota</taxon>
        <taxon>Cyanophyceae</taxon>
        <taxon>Oscillatoriophycideae</taxon>
        <taxon>Chroococcales</taxon>
        <taxon>Microcystaceae</taxon>
        <taxon>Microcystis</taxon>
    </lineage>
</organism>
<dbReference type="KEGG" id="mpk:VL20_1845"/>
<dbReference type="EMBL" id="CP011339">
    <property type="protein sequence ID" value="AKV66980.1"/>
    <property type="molecule type" value="Genomic_DNA"/>
</dbReference>
<evidence type="ECO:0000313" key="2">
    <source>
        <dbReference type="Proteomes" id="UP000068167"/>
    </source>
</evidence>
<protein>
    <submittedName>
        <fullName evidence="1">Uncharacterized protein</fullName>
    </submittedName>
</protein>
<sequence>MGKSLENSLIPPDLLLWVISFLPTPTTSKFSQFLAGYSFIGFMDLLSPPCFPPTRPKIARVLTQNFLSPTRFTLTT</sequence>